<keyword evidence="4" id="KW-1185">Reference proteome</keyword>
<evidence type="ECO:0000256" key="2">
    <source>
        <dbReference type="SAM" id="Phobius"/>
    </source>
</evidence>
<feature type="transmembrane region" description="Helical" evidence="2">
    <location>
        <begin position="233"/>
        <end position="250"/>
    </location>
</feature>
<accession>J0NIV2</accession>
<feature type="transmembrane region" description="Helical" evidence="2">
    <location>
        <begin position="332"/>
        <end position="355"/>
    </location>
</feature>
<sequence>MNSRTIIAYFQHSEPGMSYFMSPQYPRPGPSDDSAGSPATDSSSNGDATSASPAYRMGMRLGRKTAMGCSITSLLLLALTPVSLAVFLAGTSLVQADADDHLLRWVTGASASLSAAFLAIGLLSLARERGWLAPRHALAAAITSVISGVIGAVANIAMTFSYDAKNLGAPEPLLGHLDMTLNRASWVVLAAAVAIAVSGLTVSRRLDPGLRAVAGIAVGALLAPAVWIAFSFLWMYAMAAPVVLLVVSTADKKPARPPAAAAPWAAAPRVAAAPRAVTTRRIMRDLPQMDLPRWRVRSIRLLGACATALGAVAAACVIMRIIGISAVAPREVLLTLGVPVGLIAFIPLLMALGLWVSGRFSRPAVHVWGPVALGSASAIGLAVLYRLEASGTGAVSTFPAHAAVASCCGAALIWVVLAWFSLNLASRIVGGIGLGLICMVLAATMFRDAISVPPVLGLVIISMSPGLLSPERPRPAA</sequence>
<dbReference type="AlphaFoldDB" id="J0NIV2"/>
<dbReference type="PATRIC" id="fig|1125718.3.peg.1366"/>
<keyword evidence="2" id="KW-1133">Transmembrane helix</keyword>
<keyword evidence="2" id="KW-0472">Membrane</keyword>
<feature type="transmembrane region" description="Helical" evidence="2">
    <location>
        <begin position="399"/>
        <end position="421"/>
    </location>
</feature>
<feature type="transmembrane region" description="Helical" evidence="2">
    <location>
        <begin position="102"/>
        <end position="125"/>
    </location>
</feature>
<feature type="transmembrane region" description="Helical" evidence="2">
    <location>
        <begin position="209"/>
        <end position="227"/>
    </location>
</feature>
<feature type="transmembrane region" description="Helical" evidence="2">
    <location>
        <begin position="66"/>
        <end position="90"/>
    </location>
</feature>
<dbReference type="eggNOG" id="ENOG5031HDZ">
    <property type="taxonomic scope" value="Bacteria"/>
</dbReference>
<feature type="region of interest" description="Disordered" evidence="1">
    <location>
        <begin position="20"/>
        <end position="52"/>
    </location>
</feature>
<feature type="transmembrane region" description="Helical" evidence="2">
    <location>
        <begin position="428"/>
        <end position="446"/>
    </location>
</feature>
<keyword evidence="2" id="KW-0812">Transmembrane</keyword>
<feature type="transmembrane region" description="Helical" evidence="2">
    <location>
        <begin position="137"/>
        <end position="164"/>
    </location>
</feature>
<proteinExistence type="predicted"/>
<evidence type="ECO:0000313" key="4">
    <source>
        <dbReference type="Proteomes" id="UP000002941"/>
    </source>
</evidence>
<gene>
    <name evidence="3" type="ORF">HMPREF1318_2287</name>
</gene>
<dbReference type="EMBL" id="AKFT01000107">
    <property type="protein sequence ID" value="EJF44622.1"/>
    <property type="molecule type" value="Genomic_DNA"/>
</dbReference>
<reference evidence="3 4" key="1">
    <citation type="submission" date="2012-05" db="EMBL/GenBank/DDBJ databases">
        <authorList>
            <person name="Harkins D.M."/>
            <person name="Madupu R."/>
            <person name="Durkin A.S."/>
            <person name="Torralba M."/>
            <person name="Methe B."/>
            <person name="Sutton G.G."/>
            <person name="Nelson K.E."/>
        </authorList>
    </citation>
    <scope>NUCLEOTIDE SEQUENCE [LARGE SCALE GENOMIC DNA]</scope>
    <source>
        <strain evidence="3 4">F0489</strain>
    </source>
</reference>
<evidence type="ECO:0000313" key="3">
    <source>
        <dbReference type="EMBL" id="EJF44622.1"/>
    </source>
</evidence>
<name>J0NIV2_9ACTO</name>
<dbReference type="Proteomes" id="UP000002941">
    <property type="component" value="Unassembled WGS sequence"/>
</dbReference>
<organism evidence="3 4">
    <name type="scientific">Actinomyces massiliensis F0489</name>
    <dbReference type="NCBI Taxonomy" id="1125718"/>
    <lineage>
        <taxon>Bacteria</taxon>
        <taxon>Bacillati</taxon>
        <taxon>Actinomycetota</taxon>
        <taxon>Actinomycetes</taxon>
        <taxon>Actinomycetales</taxon>
        <taxon>Actinomycetaceae</taxon>
        <taxon>Actinomyces</taxon>
    </lineage>
</organism>
<evidence type="ECO:0000256" key="1">
    <source>
        <dbReference type="SAM" id="MobiDB-lite"/>
    </source>
</evidence>
<feature type="compositionally biased region" description="Polar residues" evidence="1">
    <location>
        <begin position="37"/>
        <end position="52"/>
    </location>
</feature>
<feature type="transmembrane region" description="Helical" evidence="2">
    <location>
        <begin position="367"/>
        <end position="387"/>
    </location>
</feature>
<feature type="transmembrane region" description="Helical" evidence="2">
    <location>
        <begin position="452"/>
        <end position="468"/>
    </location>
</feature>
<protein>
    <submittedName>
        <fullName evidence="3">Uncharacterized protein</fullName>
    </submittedName>
</protein>
<comment type="caution">
    <text evidence="3">The sequence shown here is derived from an EMBL/GenBank/DDBJ whole genome shotgun (WGS) entry which is preliminary data.</text>
</comment>
<feature type="transmembrane region" description="Helical" evidence="2">
    <location>
        <begin position="301"/>
        <end position="326"/>
    </location>
</feature>
<feature type="transmembrane region" description="Helical" evidence="2">
    <location>
        <begin position="184"/>
        <end position="202"/>
    </location>
</feature>